<keyword evidence="1" id="KW-0175">Coiled coil</keyword>
<evidence type="ECO:0008006" key="4">
    <source>
        <dbReference type="Google" id="ProtNLM"/>
    </source>
</evidence>
<comment type="caution">
    <text evidence="2">The sequence shown here is derived from an EMBL/GenBank/DDBJ whole genome shotgun (WGS) entry which is preliminary data.</text>
</comment>
<organism evidence="2 3">
    <name type="scientific">Leifsonia kafniensis</name>
    <dbReference type="NCBI Taxonomy" id="475957"/>
    <lineage>
        <taxon>Bacteria</taxon>
        <taxon>Bacillati</taxon>
        <taxon>Actinomycetota</taxon>
        <taxon>Actinomycetes</taxon>
        <taxon>Micrococcales</taxon>
        <taxon>Microbacteriaceae</taxon>
        <taxon>Leifsonia</taxon>
    </lineage>
</organism>
<keyword evidence="3" id="KW-1185">Reference proteome</keyword>
<protein>
    <recommendedName>
        <fullName evidence="4">Glycosyltransferase family 2 protein</fullName>
    </recommendedName>
</protein>
<dbReference type="Pfam" id="PF13704">
    <property type="entry name" value="Glyco_tranf_2_4"/>
    <property type="match status" value="1"/>
</dbReference>
<dbReference type="InterPro" id="IPR029044">
    <property type="entry name" value="Nucleotide-diphossugar_trans"/>
</dbReference>
<dbReference type="EMBL" id="BAABCN010000003">
    <property type="protein sequence ID" value="GAA3874293.1"/>
    <property type="molecule type" value="Genomic_DNA"/>
</dbReference>
<name>A0ABP7KFU4_9MICO</name>
<reference evidence="3" key="1">
    <citation type="journal article" date="2019" name="Int. J. Syst. Evol. Microbiol.">
        <title>The Global Catalogue of Microorganisms (GCM) 10K type strain sequencing project: providing services to taxonomists for standard genome sequencing and annotation.</title>
        <authorList>
            <consortium name="The Broad Institute Genomics Platform"/>
            <consortium name="The Broad Institute Genome Sequencing Center for Infectious Disease"/>
            <person name="Wu L."/>
            <person name="Ma J."/>
        </authorList>
    </citation>
    <scope>NUCLEOTIDE SEQUENCE [LARGE SCALE GENOMIC DNA]</scope>
    <source>
        <strain evidence="3">JCM 17021</strain>
    </source>
</reference>
<dbReference type="CDD" id="cd00761">
    <property type="entry name" value="Glyco_tranf_GTA_type"/>
    <property type="match status" value="1"/>
</dbReference>
<evidence type="ECO:0000256" key="1">
    <source>
        <dbReference type="SAM" id="Coils"/>
    </source>
</evidence>
<proteinExistence type="predicted"/>
<sequence length="370" mass="41074">MKLAMTMMVRDEADIIAPMLDHHLAQGIDIIIVTDNGSVDGTAEILEGYAARGVVDLRHDPVHRKQQGVVVTQMARDAATIHGATWVLNADADEFWMPVRPGLTLKQAFENIDPAIQSFTVDVTDMTGPPALQGTGFQRLIYRDQRTVNELNAVGLHAHSTHDAAHIGDPDITVIQGNHFVSLQSLGAPPAEFAIEVLHFPWRSWAQFSRKVDNSGRAYLDSPDLVPSPNHHGMRDFFRLQGDTLLPSYLVRHPTDEAIEAGLASGSFIVDRRIADAFTNPVVDVPVDPDANKQALAYGTLISGLEFRIRNLETERAKQTEQTDALQQELQHERETVGRIESDLTTLKNRKVVRALDKIAHAVHLRGRRR</sequence>
<dbReference type="SUPFAM" id="SSF53448">
    <property type="entry name" value="Nucleotide-diphospho-sugar transferases"/>
    <property type="match status" value="1"/>
</dbReference>
<feature type="coiled-coil region" evidence="1">
    <location>
        <begin position="302"/>
        <end position="336"/>
    </location>
</feature>
<evidence type="ECO:0000313" key="2">
    <source>
        <dbReference type="EMBL" id="GAA3874293.1"/>
    </source>
</evidence>
<evidence type="ECO:0000313" key="3">
    <source>
        <dbReference type="Proteomes" id="UP001501803"/>
    </source>
</evidence>
<dbReference type="Proteomes" id="UP001501803">
    <property type="component" value="Unassembled WGS sequence"/>
</dbReference>
<gene>
    <name evidence="2" type="ORF">GCM10022381_16380</name>
</gene>
<accession>A0ABP7KFU4</accession>
<dbReference type="RefSeq" id="WP_345064680.1">
    <property type="nucleotide sequence ID" value="NZ_BAABCN010000003.1"/>
</dbReference>
<dbReference type="Gene3D" id="3.90.550.10">
    <property type="entry name" value="Spore Coat Polysaccharide Biosynthesis Protein SpsA, Chain A"/>
    <property type="match status" value="1"/>
</dbReference>